<dbReference type="Pfam" id="PF01182">
    <property type="entry name" value="Glucosamine_iso"/>
    <property type="match status" value="1"/>
</dbReference>
<dbReference type="SUPFAM" id="SSF100950">
    <property type="entry name" value="NagB/RpiA/CoA transferase-like"/>
    <property type="match status" value="1"/>
</dbReference>
<gene>
    <name evidence="7" type="primary">pgl</name>
    <name evidence="9" type="ordered locus">Zmob_1640</name>
</gene>
<comment type="pathway">
    <text evidence="3 7">Carbohydrate degradation; pentose phosphate pathway; D-ribulose 5-phosphate from D-glucose 6-phosphate (oxidative stage): step 2/3.</text>
</comment>
<feature type="domain" description="Glucosamine/galactosamine-6-phosphate isomerase" evidence="8">
    <location>
        <begin position="12"/>
        <end position="224"/>
    </location>
</feature>
<comment type="function">
    <text evidence="2 7">Hydrolysis of 6-phosphogluconolactone to 6-phosphogluconate.</text>
</comment>
<dbReference type="eggNOG" id="COG0363">
    <property type="taxonomic scope" value="Bacteria"/>
</dbReference>
<evidence type="ECO:0000259" key="8">
    <source>
        <dbReference type="Pfam" id="PF01182"/>
    </source>
</evidence>
<dbReference type="InterPro" id="IPR039104">
    <property type="entry name" value="6PGL"/>
</dbReference>
<evidence type="ECO:0000256" key="1">
    <source>
        <dbReference type="ARBA" id="ARBA00000832"/>
    </source>
</evidence>
<evidence type="ECO:0000256" key="3">
    <source>
        <dbReference type="ARBA" id="ARBA00004961"/>
    </source>
</evidence>
<evidence type="ECO:0000256" key="6">
    <source>
        <dbReference type="ARBA" id="ARBA00020337"/>
    </source>
</evidence>
<dbReference type="KEGG" id="zmm:Zmob_1640"/>
<dbReference type="GO" id="GO:0006098">
    <property type="term" value="P:pentose-phosphate shunt"/>
    <property type="evidence" value="ECO:0007669"/>
    <property type="project" value="UniProtKB-UniPathway"/>
</dbReference>
<evidence type="ECO:0000256" key="7">
    <source>
        <dbReference type="RuleBase" id="RU365095"/>
    </source>
</evidence>
<dbReference type="OrthoDB" id="9810967at2"/>
<proteinExistence type="inferred from homology"/>
<comment type="similarity">
    <text evidence="4 7">Belongs to the glucosamine/galactosamine-6-phosphate isomerase family. 6-phosphogluconolactonase subfamily.</text>
</comment>
<dbReference type="EC" id="3.1.1.31" evidence="5 7"/>
<comment type="catalytic activity">
    <reaction evidence="1 7">
        <text>6-phospho-D-glucono-1,5-lactone + H2O = 6-phospho-D-gluconate + H(+)</text>
        <dbReference type="Rhea" id="RHEA:12556"/>
        <dbReference type="ChEBI" id="CHEBI:15377"/>
        <dbReference type="ChEBI" id="CHEBI:15378"/>
        <dbReference type="ChEBI" id="CHEBI:57955"/>
        <dbReference type="ChEBI" id="CHEBI:58759"/>
        <dbReference type="EC" id="3.1.1.31"/>
    </reaction>
</comment>
<dbReference type="CDD" id="cd01400">
    <property type="entry name" value="6PGL"/>
    <property type="match status" value="1"/>
</dbReference>
<dbReference type="NCBIfam" id="TIGR01198">
    <property type="entry name" value="pgl"/>
    <property type="match status" value="1"/>
</dbReference>
<dbReference type="PANTHER" id="PTHR11054">
    <property type="entry name" value="6-PHOSPHOGLUCONOLACTONASE"/>
    <property type="match status" value="1"/>
</dbReference>
<evidence type="ECO:0000313" key="9">
    <source>
        <dbReference type="EMBL" id="AEH63454.1"/>
    </source>
</evidence>
<dbReference type="EMBL" id="CP002850">
    <property type="protein sequence ID" value="AEH63454.1"/>
    <property type="molecule type" value="Genomic_DNA"/>
</dbReference>
<dbReference type="GeneID" id="79905173"/>
<keyword evidence="7" id="KW-0378">Hydrolase</keyword>
<evidence type="ECO:0000256" key="5">
    <source>
        <dbReference type="ARBA" id="ARBA00013198"/>
    </source>
</evidence>
<dbReference type="PANTHER" id="PTHR11054:SF0">
    <property type="entry name" value="6-PHOSPHOGLUCONOLACTONASE"/>
    <property type="match status" value="1"/>
</dbReference>
<dbReference type="GO" id="GO:0017057">
    <property type="term" value="F:6-phosphogluconolactonase activity"/>
    <property type="evidence" value="ECO:0007669"/>
    <property type="project" value="UniProtKB-UniRule"/>
</dbReference>
<evidence type="ECO:0000313" key="10">
    <source>
        <dbReference type="Proteomes" id="UP000001494"/>
    </source>
</evidence>
<dbReference type="AlphaFoldDB" id="A0A0H3G3Q8"/>
<dbReference type="InterPro" id="IPR037171">
    <property type="entry name" value="NagB/RpiA_transferase-like"/>
</dbReference>
<name>A0A0H3G3Q8_ZYMMA</name>
<dbReference type="UniPathway" id="UPA00115">
    <property type="reaction ID" value="UER00409"/>
</dbReference>
<dbReference type="HOGENOM" id="CLU_053947_2_1_5"/>
<evidence type="ECO:0000256" key="2">
    <source>
        <dbReference type="ARBA" id="ARBA00002681"/>
    </source>
</evidence>
<dbReference type="RefSeq" id="WP_014501181.1">
    <property type="nucleotide sequence ID" value="NC_017262.1"/>
</dbReference>
<accession>A0A0H3G3Q8</accession>
<dbReference type="GO" id="GO:0005975">
    <property type="term" value="P:carbohydrate metabolic process"/>
    <property type="evidence" value="ECO:0007669"/>
    <property type="project" value="UniProtKB-UniRule"/>
</dbReference>
<organism evidence="9 10">
    <name type="scientific">Zymomonas mobilis subsp. mobilis (strain ATCC 10988 / DSM 424 / LMG 404 / NCIMB 8938 / NRRL B-806 / ZM1)</name>
    <dbReference type="NCBI Taxonomy" id="555217"/>
    <lineage>
        <taxon>Bacteria</taxon>
        <taxon>Pseudomonadati</taxon>
        <taxon>Pseudomonadota</taxon>
        <taxon>Alphaproteobacteria</taxon>
        <taxon>Sphingomonadales</taxon>
        <taxon>Zymomonadaceae</taxon>
        <taxon>Zymomonas</taxon>
    </lineage>
</organism>
<dbReference type="Proteomes" id="UP000001494">
    <property type="component" value="Chromosome"/>
</dbReference>
<dbReference type="Gene3D" id="3.40.50.1360">
    <property type="match status" value="1"/>
</dbReference>
<protein>
    <recommendedName>
        <fullName evidence="6 7">6-phosphogluconolactonase</fullName>
        <shortName evidence="7">6PGL</shortName>
        <ecNumber evidence="5 7">3.1.1.31</ecNumber>
    </recommendedName>
</protein>
<sequence>MTEAEWWEFENVEAMAKQIADDIEFIIKQAIEKKGRALIIVPGGSTPKLVFPTLAARDLDWSKVTLMLTDDRLVAKDNPLSNFGLLTKHFGNSGAELVSLIDENYLDDRAAAGRAADQKLASYKWPADLVWLGMGNDGHTASIFPGPNFDEAVNGPRERRALGLLPVPLPPEAPVARVTLSLSTLASAHTVMVVITGDHKRTVLTDALKEGASSRLPVGRVLGETEASIDVYWSK</sequence>
<evidence type="ECO:0000256" key="4">
    <source>
        <dbReference type="ARBA" id="ARBA00010662"/>
    </source>
</evidence>
<reference evidence="9 10" key="1">
    <citation type="journal article" date="2011" name="J. Bacteriol.">
        <title>Genome sequence of the ethanol-producing Zymomonas mobilis subsp. mobilis lectotype strain ATCC 10988.</title>
        <authorList>
            <person name="Pappas K.M."/>
            <person name="Kouvelis V.N."/>
            <person name="Saunders E."/>
            <person name="Brettin T.S."/>
            <person name="Bruce D."/>
            <person name="Detter C."/>
            <person name="Balakireva M."/>
            <person name="Han C.S."/>
            <person name="Savvakis G."/>
            <person name="Kyrpides N.C."/>
            <person name="Typas M.A."/>
        </authorList>
    </citation>
    <scope>NUCLEOTIDE SEQUENCE [LARGE SCALE GENOMIC DNA]</scope>
    <source>
        <strain evidence="10">ATCC 10988 / DSM 424 / CCUG 17860 / LMG 404 / NCIMB 8938 / NRRL B-806 / ZM1</strain>
    </source>
</reference>
<dbReference type="InterPro" id="IPR006148">
    <property type="entry name" value="Glc/Gal-6P_isomerase"/>
</dbReference>
<dbReference type="InterPro" id="IPR005900">
    <property type="entry name" value="6-phosphogluconolactonase_DevB"/>
</dbReference>